<dbReference type="Proteomes" id="UP000247781">
    <property type="component" value="Unassembled WGS sequence"/>
</dbReference>
<dbReference type="AlphaFoldDB" id="A0A318HLX0"/>
<name>A0A318HLX0_9MYCO</name>
<dbReference type="RefSeq" id="WP_110314589.1">
    <property type="nucleotide sequence ID" value="NZ_QJJU01000002.1"/>
</dbReference>
<reference evidence="2 3" key="2">
    <citation type="submission" date="2018-06" db="EMBL/GenBank/DDBJ databases">
        <title>Sequencing of bacterial isolates from soil warming experiment in Harvard Forest, Massachusetts, USA.</title>
        <authorList>
            <person name="Deangelis K.PhD."/>
        </authorList>
    </citation>
    <scope>NUCLEOTIDE SEQUENCE [LARGE SCALE GENOMIC DNA]</scope>
    <source>
        <strain evidence="2 3">GAS496</strain>
    </source>
</reference>
<organism evidence="2 3">
    <name type="scientific">Mycolicibacterium moriokaense</name>
    <dbReference type="NCBI Taxonomy" id="39691"/>
    <lineage>
        <taxon>Bacteria</taxon>
        <taxon>Bacillati</taxon>
        <taxon>Actinomycetota</taxon>
        <taxon>Actinomycetes</taxon>
        <taxon>Mycobacteriales</taxon>
        <taxon>Mycobacteriaceae</taxon>
        <taxon>Mycolicibacterium</taxon>
    </lineage>
</organism>
<gene>
    <name evidence="2" type="ORF">C8E89_10228</name>
</gene>
<proteinExistence type="predicted"/>
<reference evidence="3" key="1">
    <citation type="submission" date="2018-05" db="EMBL/GenBank/DDBJ databases">
        <authorList>
            <person name="Deangelis K."/>
            <person name="Huntemann M."/>
            <person name="Clum A."/>
            <person name="Pillay M."/>
            <person name="Palaniappan K."/>
            <person name="Varghese N."/>
            <person name="Mikhailova N."/>
            <person name="Stamatis D."/>
            <person name="Reddy T."/>
            <person name="Daum C."/>
            <person name="Shapiro N."/>
            <person name="Ivanova N."/>
            <person name="Kyrpides N."/>
            <person name="Woyke T."/>
        </authorList>
    </citation>
    <scope>NUCLEOTIDE SEQUENCE [LARGE SCALE GENOMIC DNA]</scope>
    <source>
        <strain evidence="3">GAS496</strain>
    </source>
</reference>
<evidence type="ECO:0000256" key="1">
    <source>
        <dbReference type="SAM" id="MobiDB-lite"/>
    </source>
</evidence>
<sequence length="101" mass="9815">MKLMKVLAEATIVGALGFTAVGLGAGVANASPPSPVLSGTPWAQDGGHGHGHGDCDDGCSGGNWGDRGNWGGGGNWGAPGWNGPIGCISGPVGWGTGFICI</sequence>
<feature type="compositionally biased region" description="Gly residues" evidence="1">
    <location>
        <begin position="59"/>
        <end position="75"/>
    </location>
</feature>
<keyword evidence="3" id="KW-1185">Reference proteome</keyword>
<evidence type="ECO:0000313" key="2">
    <source>
        <dbReference type="EMBL" id="PXX11904.1"/>
    </source>
</evidence>
<accession>A0A318HLX0</accession>
<feature type="region of interest" description="Disordered" evidence="1">
    <location>
        <begin position="31"/>
        <end position="75"/>
    </location>
</feature>
<protein>
    <submittedName>
        <fullName evidence="2">Uncharacterized protein</fullName>
    </submittedName>
</protein>
<comment type="caution">
    <text evidence="2">The sequence shown here is derived from an EMBL/GenBank/DDBJ whole genome shotgun (WGS) entry which is preliminary data.</text>
</comment>
<evidence type="ECO:0000313" key="3">
    <source>
        <dbReference type="Proteomes" id="UP000247781"/>
    </source>
</evidence>
<dbReference type="EMBL" id="QJJU01000002">
    <property type="protein sequence ID" value="PXX11904.1"/>
    <property type="molecule type" value="Genomic_DNA"/>
</dbReference>